<evidence type="ECO:0000256" key="2">
    <source>
        <dbReference type="ARBA" id="ARBA00023242"/>
    </source>
</evidence>
<name>A0AAV4TJQ7_CAEEX</name>
<organism evidence="5 6">
    <name type="scientific">Caerostris extrusa</name>
    <name type="common">Bark spider</name>
    <name type="synonym">Caerostris bankana</name>
    <dbReference type="NCBI Taxonomy" id="172846"/>
    <lineage>
        <taxon>Eukaryota</taxon>
        <taxon>Metazoa</taxon>
        <taxon>Ecdysozoa</taxon>
        <taxon>Arthropoda</taxon>
        <taxon>Chelicerata</taxon>
        <taxon>Arachnida</taxon>
        <taxon>Araneae</taxon>
        <taxon>Araneomorphae</taxon>
        <taxon>Entelegynae</taxon>
        <taxon>Araneoidea</taxon>
        <taxon>Araneidae</taxon>
        <taxon>Caerostris</taxon>
    </lineage>
</organism>
<comment type="subcellular location">
    <subcellularLocation>
        <location evidence="1">Nucleus</location>
    </subcellularLocation>
</comment>
<dbReference type="Gene3D" id="2.60.120.650">
    <property type="entry name" value="Cupin"/>
    <property type="match status" value="1"/>
</dbReference>
<dbReference type="PANTHER" id="PTHR10694">
    <property type="entry name" value="LYSINE-SPECIFIC DEMETHYLASE"/>
    <property type="match status" value="1"/>
</dbReference>
<evidence type="ECO:0000256" key="3">
    <source>
        <dbReference type="SAM" id="Phobius"/>
    </source>
</evidence>
<dbReference type="GO" id="GO:0010468">
    <property type="term" value="P:regulation of gene expression"/>
    <property type="evidence" value="ECO:0007669"/>
    <property type="project" value="TreeGrafter"/>
</dbReference>
<dbReference type="InterPro" id="IPR003347">
    <property type="entry name" value="JmjC_dom"/>
</dbReference>
<keyword evidence="3" id="KW-0472">Membrane</keyword>
<dbReference type="PROSITE" id="PS51184">
    <property type="entry name" value="JMJC"/>
    <property type="match status" value="1"/>
</dbReference>
<dbReference type="Proteomes" id="UP001054945">
    <property type="component" value="Unassembled WGS sequence"/>
</dbReference>
<sequence>YGIPANGCEKFKNAMKKIVPEYCTNKPLWLSSDTAMVPPELLVKHGASLSRTIQSSGQFVVIFPESFTSTICCGYCVSESVYFAPTTWLDLAVKAFQDIKKQLQQELQLRAQLNELGLKQFERNSLIEARDKRKNSKVLKKKLSKNVTFVTCCVMFQWLYILKKIVYIVFHMLLNIFLRKILSPANLNTLTMRAI</sequence>
<evidence type="ECO:0000259" key="4">
    <source>
        <dbReference type="PROSITE" id="PS51184"/>
    </source>
</evidence>
<keyword evidence="3" id="KW-1133">Transmembrane helix</keyword>
<dbReference type="GO" id="GO:0000785">
    <property type="term" value="C:chromatin"/>
    <property type="evidence" value="ECO:0007669"/>
    <property type="project" value="TreeGrafter"/>
</dbReference>
<evidence type="ECO:0000313" key="5">
    <source>
        <dbReference type="EMBL" id="GIY45027.1"/>
    </source>
</evidence>
<evidence type="ECO:0000313" key="6">
    <source>
        <dbReference type="Proteomes" id="UP001054945"/>
    </source>
</evidence>
<dbReference type="GO" id="GO:0005634">
    <property type="term" value="C:nucleus"/>
    <property type="evidence" value="ECO:0007669"/>
    <property type="project" value="UniProtKB-SubCell"/>
</dbReference>
<dbReference type="PANTHER" id="PTHR10694:SF113">
    <property type="entry name" value="PROTEIN JUMONJI"/>
    <property type="match status" value="1"/>
</dbReference>
<gene>
    <name evidence="5" type="primary">JARID2</name>
    <name evidence="5" type="ORF">CEXT_76701</name>
</gene>
<dbReference type="Pfam" id="PF02373">
    <property type="entry name" value="JmjC"/>
    <property type="match status" value="1"/>
</dbReference>
<keyword evidence="3" id="KW-0812">Transmembrane</keyword>
<feature type="transmembrane region" description="Helical" evidence="3">
    <location>
        <begin position="165"/>
        <end position="182"/>
    </location>
</feature>
<feature type="non-terminal residue" evidence="5">
    <location>
        <position position="1"/>
    </location>
</feature>
<proteinExistence type="predicted"/>
<accession>A0AAV4TJQ7</accession>
<dbReference type="EMBL" id="BPLR01011223">
    <property type="protein sequence ID" value="GIY45027.1"/>
    <property type="molecule type" value="Genomic_DNA"/>
</dbReference>
<evidence type="ECO:0000256" key="1">
    <source>
        <dbReference type="ARBA" id="ARBA00004123"/>
    </source>
</evidence>
<keyword evidence="6" id="KW-1185">Reference proteome</keyword>
<dbReference type="GO" id="GO:0006338">
    <property type="term" value="P:chromatin remodeling"/>
    <property type="evidence" value="ECO:0007669"/>
    <property type="project" value="TreeGrafter"/>
</dbReference>
<dbReference type="AlphaFoldDB" id="A0AAV4TJQ7"/>
<comment type="caution">
    <text evidence="5">The sequence shown here is derived from an EMBL/GenBank/DDBJ whole genome shotgun (WGS) entry which is preliminary data.</text>
</comment>
<reference evidence="5 6" key="1">
    <citation type="submission" date="2021-06" db="EMBL/GenBank/DDBJ databases">
        <title>Caerostris extrusa draft genome.</title>
        <authorList>
            <person name="Kono N."/>
            <person name="Arakawa K."/>
        </authorList>
    </citation>
    <scope>NUCLEOTIDE SEQUENCE [LARGE SCALE GENOMIC DNA]</scope>
</reference>
<protein>
    <submittedName>
        <fullName evidence="5">Protein Jumonji</fullName>
    </submittedName>
</protein>
<keyword evidence="2" id="KW-0539">Nucleus</keyword>
<feature type="domain" description="JmjC" evidence="4">
    <location>
        <begin position="1"/>
        <end position="100"/>
    </location>
</feature>